<evidence type="ECO:0000313" key="7">
    <source>
        <dbReference type="EMBL" id="RJL23945.1"/>
    </source>
</evidence>
<dbReference type="GO" id="GO:0005524">
    <property type="term" value="F:ATP binding"/>
    <property type="evidence" value="ECO:0007669"/>
    <property type="project" value="UniProtKB-KW"/>
</dbReference>
<dbReference type="GO" id="GO:0004674">
    <property type="term" value="F:protein serine/threonine kinase activity"/>
    <property type="evidence" value="ECO:0007669"/>
    <property type="project" value="UniProtKB-KW"/>
</dbReference>
<accession>A0A3A4A5V8</accession>
<organism evidence="7 8">
    <name type="scientific">Bailinhaonella thermotolerans</name>
    <dbReference type="NCBI Taxonomy" id="1070861"/>
    <lineage>
        <taxon>Bacteria</taxon>
        <taxon>Bacillati</taxon>
        <taxon>Actinomycetota</taxon>
        <taxon>Actinomycetes</taxon>
        <taxon>Streptosporangiales</taxon>
        <taxon>Streptosporangiaceae</taxon>
        <taxon>Bailinhaonella</taxon>
    </lineage>
</organism>
<keyword evidence="3 7" id="KW-0418">Kinase</keyword>
<protein>
    <submittedName>
        <fullName evidence="7">Serine/threonine protein kinase</fullName>
    </submittedName>
</protein>
<dbReference type="Proteomes" id="UP000265768">
    <property type="component" value="Unassembled WGS sequence"/>
</dbReference>
<dbReference type="PROSITE" id="PS50011">
    <property type="entry name" value="PROTEIN_KINASE_DOM"/>
    <property type="match status" value="1"/>
</dbReference>
<feature type="compositionally biased region" description="Gly residues" evidence="5">
    <location>
        <begin position="321"/>
        <end position="335"/>
    </location>
</feature>
<keyword evidence="8" id="KW-1185">Reference proteome</keyword>
<dbReference type="PANTHER" id="PTHR43289:SF34">
    <property type="entry name" value="SERINE_THREONINE-PROTEIN KINASE YBDM-RELATED"/>
    <property type="match status" value="1"/>
</dbReference>
<evidence type="ECO:0000256" key="4">
    <source>
        <dbReference type="ARBA" id="ARBA00022840"/>
    </source>
</evidence>
<keyword evidence="1" id="KW-0808">Transferase</keyword>
<dbReference type="PANTHER" id="PTHR43289">
    <property type="entry name" value="MITOGEN-ACTIVATED PROTEIN KINASE KINASE KINASE 20-RELATED"/>
    <property type="match status" value="1"/>
</dbReference>
<evidence type="ECO:0000256" key="2">
    <source>
        <dbReference type="ARBA" id="ARBA00022741"/>
    </source>
</evidence>
<evidence type="ECO:0000313" key="8">
    <source>
        <dbReference type="Proteomes" id="UP000265768"/>
    </source>
</evidence>
<name>A0A3A4A5V8_9ACTN</name>
<feature type="region of interest" description="Disordered" evidence="5">
    <location>
        <begin position="278"/>
        <end position="338"/>
    </location>
</feature>
<keyword evidence="2" id="KW-0547">Nucleotide-binding</keyword>
<evidence type="ECO:0000256" key="5">
    <source>
        <dbReference type="SAM" id="MobiDB-lite"/>
    </source>
</evidence>
<dbReference type="InterPro" id="IPR000719">
    <property type="entry name" value="Prot_kinase_dom"/>
</dbReference>
<dbReference type="EMBL" id="QZEY01000017">
    <property type="protein sequence ID" value="RJL23945.1"/>
    <property type="molecule type" value="Genomic_DNA"/>
</dbReference>
<feature type="domain" description="Protein kinase" evidence="6">
    <location>
        <begin position="16"/>
        <end position="271"/>
    </location>
</feature>
<evidence type="ECO:0000259" key="6">
    <source>
        <dbReference type="PROSITE" id="PS50011"/>
    </source>
</evidence>
<proteinExistence type="predicted"/>
<dbReference type="Pfam" id="PF00069">
    <property type="entry name" value="Pkinase"/>
    <property type="match status" value="1"/>
</dbReference>
<keyword evidence="7" id="KW-0723">Serine/threonine-protein kinase</keyword>
<dbReference type="Gene3D" id="1.10.510.10">
    <property type="entry name" value="Transferase(Phosphotransferase) domain 1"/>
    <property type="match status" value="1"/>
</dbReference>
<comment type="caution">
    <text evidence="7">The sequence shown here is derived from an EMBL/GenBank/DDBJ whole genome shotgun (WGS) entry which is preliminary data.</text>
</comment>
<evidence type="ECO:0000256" key="1">
    <source>
        <dbReference type="ARBA" id="ARBA00022679"/>
    </source>
</evidence>
<dbReference type="InterPro" id="IPR011009">
    <property type="entry name" value="Kinase-like_dom_sf"/>
</dbReference>
<dbReference type="OrthoDB" id="3915799at2"/>
<dbReference type="SUPFAM" id="SSF56112">
    <property type="entry name" value="Protein kinase-like (PK-like)"/>
    <property type="match status" value="1"/>
</dbReference>
<dbReference type="RefSeq" id="WP_119930200.1">
    <property type="nucleotide sequence ID" value="NZ_QZEY01000017.1"/>
</dbReference>
<gene>
    <name evidence="7" type="ORF">D5H75_31400</name>
</gene>
<keyword evidence="4" id="KW-0067">ATP-binding</keyword>
<dbReference type="AlphaFoldDB" id="A0A3A4A5V8"/>
<reference evidence="7 8" key="1">
    <citation type="submission" date="2018-09" db="EMBL/GenBank/DDBJ databases">
        <title>YIM 75507 draft genome.</title>
        <authorList>
            <person name="Tang S."/>
            <person name="Feng Y."/>
        </authorList>
    </citation>
    <scope>NUCLEOTIDE SEQUENCE [LARGE SCALE GENOMIC DNA]</scope>
    <source>
        <strain evidence="7 8">YIM 75507</strain>
    </source>
</reference>
<sequence length="614" mass="62285">MTHPLKPDDPGHFGEYVVAGRLGEGERAAVYLAHDPAGRPVAVKVLPRGDEEARERLSRELPAVREVASFCTARVLGASLDGPRPYVVSEYVDGQSLAERVRGGGPLHGGDLERVFVGTATALAAIHAAGVAHRDFRPGNVLLAPDGPRVVGFGIVWQPAAGTLTGDATGTPAYLAPEQVQGHEASPASDVFAWGATMLFAATGHSPFDAETVPVVVGRILNHDPDLTPLPPRLRDVVAGALAKDPGSRPSARQILLSLIESTAATPSPILDAARAALTPEPGDVPGASRTGDVTGTTGAHRAGEAAGVAGVSRTGEAGNPAGGIGAAGPAGGSRTGSRSRGWLIGAAVAGALVAASGLVVWLNPLGSDDAGGQAAPGATSPPARQVPASPGATAGAGTGQTGEPLVTDDFERAVPEGFGEAGSGGAWAVGSPQGTYAVKGGSARITLPAPGTGGSAHLPAVREQRTDLAFTFSTDKTVNGWLFVTAVGRKVAGAGAYSAHLTLNPEGDVGLQLMRTDLKNTETRITPWRKIPGLTSRSPIRVRVQVTGTGPTTLRAKVWQAGTPEPDWQAATTDTTAGLQATGIPGVGTYLSRKTVNAPVTLILDDLVITRPA</sequence>
<dbReference type="CDD" id="cd14014">
    <property type="entry name" value="STKc_PknB_like"/>
    <property type="match status" value="1"/>
</dbReference>
<dbReference type="Gene3D" id="3.30.200.20">
    <property type="entry name" value="Phosphorylase Kinase, domain 1"/>
    <property type="match status" value="1"/>
</dbReference>
<evidence type="ECO:0000256" key="3">
    <source>
        <dbReference type="ARBA" id="ARBA00022777"/>
    </source>
</evidence>
<feature type="region of interest" description="Disordered" evidence="5">
    <location>
        <begin position="371"/>
        <end position="406"/>
    </location>
</feature>